<comment type="catalytic activity">
    <reaction evidence="9 10">
        <text>nicotinate beta-D-ribonucleotide + ATP + H(+) = deamido-NAD(+) + diphosphate</text>
        <dbReference type="Rhea" id="RHEA:22860"/>
        <dbReference type="ChEBI" id="CHEBI:15378"/>
        <dbReference type="ChEBI" id="CHEBI:30616"/>
        <dbReference type="ChEBI" id="CHEBI:33019"/>
        <dbReference type="ChEBI" id="CHEBI:57502"/>
        <dbReference type="ChEBI" id="CHEBI:58437"/>
        <dbReference type="EC" id="2.7.7.18"/>
    </reaction>
</comment>
<gene>
    <name evidence="10" type="primary">nadD</name>
    <name evidence="12" type="ORF">GTO87_03340</name>
</gene>
<dbReference type="PANTHER" id="PTHR39321">
    <property type="entry name" value="NICOTINATE-NUCLEOTIDE ADENYLYLTRANSFERASE-RELATED"/>
    <property type="match status" value="1"/>
</dbReference>
<evidence type="ECO:0000256" key="3">
    <source>
        <dbReference type="ARBA" id="ARBA00022642"/>
    </source>
</evidence>
<organism evidence="12 13">
    <name type="scientific">Ligilactobacillus saerimneri</name>
    <dbReference type="NCBI Taxonomy" id="228229"/>
    <lineage>
        <taxon>Bacteria</taxon>
        <taxon>Bacillati</taxon>
        <taxon>Bacillota</taxon>
        <taxon>Bacilli</taxon>
        <taxon>Lactobacillales</taxon>
        <taxon>Lactobacillaceae</taxon>
        <taxon>Ligilactobacillus</taxon>
    </lineage>
</organism>
<dbReference type="InterPro" id="IPR004821">
    <property type="entry name" value="Cyt_trans-like"/>
</dbReference>
<reference evidence="12 13" key="1">
    <citation type="submission" date="2020-01" db="EMBL/GenBank/DDBJ databases">
        <title>Complete and circular genome sequences of six lactobacillus isolates from horses.</title>
        <authorList>
            <person name="Hassan H.M."/>
        </authorList>
    </citation>
    <scope>NUCLEOTIDE SEQUENCE [LARGE SCALE GENOMIC DNA]</scope>
    <source>
        <strain evidence="12 13">1A</strain>
    </source>
</reference>
<dbReference type="GO" id="GO:0004515">
    <property type="term" value="F:nicotinate-nucleotide adenylyltransferase activity"/>
    <property type="evidence" value="ECO:0007669"/>
    <property type="project" value="UniProtKB-UniRule"/>
</dbReference>
<keyword evidence="7 10" id="KW-0067">ATP-binding</keyword>
<comment type="pathway">
    <text evidence="2 10">Cofactor biosynthesis; NAD(+) biosynthesis; deamido-NAD(+) from nicotinate D-ribonucleotide: step 1/1.</text>
</comment>
<dbReference type="CDD" id="cd02165">
    <property type="entry name" value="NMNAT"/>
    <property type="match status" value="1"/>
</dbReference>
<dbReference type="SUPFAM" id="SSF52374">
    <property type="entry name" value="Nucleotidylyl transferase"/>
    <property type="match status" value="1"/>
</dbReference>
<evidence type="ECO:0000256" key="4">
    <source>
        <dbReference type="ARBA" id="ARBA00022679"/>
    </source>
</evidence>
<dbReference type="GO" id="GO:0009435">
    <property type="term" value="P:NAD+ biosynthetic process"/>
    <property type="evidence" value="ECO:0007669"/>
    <property type="project" value="UniProtKB-UniRule"/>
</dbReference>
<dbReference type="NCBIfam" id="TIGR00482">
    <property type="entry name" value="nicotinate (nicotinamide) nucleotide adenylyltransferase"/>
    <property type="match status" value="1"/>
</dbReference>
<keyword evidence="3 10" id="KW-0662">Pyridine nucleotide biosynthesis</keyword>
<keyword evidence="8 10" id="KW-0520">NAD</keyword>
<evidence type="ECO:0000256" key="6">
    <source>
        <dbReference type="ARBA" id="ARBA00022741"/>
    </source>
</evidence>
<evidence type="ECO:0000256" key="9">
    <source>
        <dbReference type="ARBA" id="ARBA00048721"/>
    </source>
</evidence>
<evidence type="ECO:0000256" key="10">
    <source>
        <dbReference type="HAMAP-Rule" id="MF_00244"/>
    </source>
</evidence>
<dbReference type="UniPathway" id="UPA00253">
    <property type="reaction ID" value="UER00332"/>
</dbReference>
<feature type="domain" description="Cytidyltransferase-like" evidence="11">
    <location>
        <begin position="29"/>
        <end position="184"/>
    </location>
</feature>
<evidence type="ECO:0000313" key="13">
    <source>
        <dbReference type="Proteomes" id="UP000510886"/>
    </source>
</evidence>
<evidence type="ECO:0000256" key="7">
    <source>
        <dbReference type="ARBA" id="ARBA00022840"/>
    </source>
</evidence>
<keyword evidence="6 10" id="KW-0547">Nucleotide-binding</keyword>
<keyword evidence="4 10" id="KW-0808">Transferase</keyword>
<name>A0A7H9EKM1_9LACO</name>
<dbReference type="Pfam" id="PF01467">
    <property type="entry name" value="CTP_transf_like"/>
    <property type="match status" value="1"/>
</dbReference>
<evidence type="ECO:0000256" key="1">
    <source>
        <dbReference type="ARBA" id="ARBA00002324"/>
    </source>
</evidence>
<evidence type="ECO:0000256" key="8">
    <source>
        <dbReference type="ARBA" id="ARBA00023027"/>
    </source>
</evidence>
<protein>
    <recommendedName>
        <fullName evidence="10">Probable nicotinate-nucleotide adenylyltransferase</fullName>
        <ecNumber evidence="10">2.7.7.18</ecNumber>
    </recommendedName>
    <alternativeName>
        <fullName evidence="10">Deamido-NAD(+) diphosphorylase</fullName>
    </alternativeName>
    <alternativeName>
        <fullName evidence="10">Deamido-NAD(+) pyrophosphorylase</fullName>
    </alternativeName>
    <alternativeName>
        <fullName evidence="10">Nicotinate mononucleotide adenylyltransferase</fullName>
        <shortName evidence="10">NaMN adenylyltransferase</shortName>
    </alternativeName>
</protein>
<evidence type="ECO:0000256" key="5">
    <source>
        <dbReference type="ARBA" id="ARBA00022695"/>
    </source>
</evidence>
<dbReference type="KEGG" id="lsw:GTO87_03340"/>
<dbReference type="AlphaFoldDB" id="A0A7H9EKM1"/>
<dbReference type="Gene3D" id="3.40.50.620">
    <property type="entry name" value="HUPs"/>
    <property type="match status" value="1"/>
</dbReference>
<dbReference type="GO" id="GO:0005524">
    <property type="term" value="F:ATP binding"/>
    <property type="evidence" value="ECO:0007669"/>
    <property type="project" value="UniProtKB-KW"/>
</dbReference>
<comment type="similarity">
    <text evidence="10">Belongs to the NadD family.</text>
</comment>
<dbReference type="RefSeq" id="WP_180849503.1">
    <property type="nucleotide sequence ID" value="NZ_CP047418.1"/>
</dbReference>
<dbReference type="PANTHER" id="PTHR39321:SF3">
    <property type="entry name" value="PHOSPHOPANTETHEINE ADENYLYLTRANSFERASE"/>
    <property type="match status" value="1"/>
</dbReference>
<dbReference type="NCBIfam" id="NF000841">
    <property type="entry name" value="PRK00071.1-4"/>
    <property type="match status" value="1"/>
</dbReference>
<proteinExistence type="inferred from homology"/>
<keyword evidence="5 10" id="KW-0548">Nucleotidyltransferase</keyword>
<dbReference type="InterPro" id="IPR005248">
    <property type="entry name" value="NadD/NMNAT"/>
</dbReference>
<sequence length="211" mass="24039">MVATKTITDTAVETVVTPELTGKKKRVGILGGTFNPPHMGHLMIAEQVGTQLWLDKVLFMPDNIPPHVDHKAAINGYRRLKMLQLAIADNSLFATEDIELRRGGISYTVDTIKELRRLHPDTDYYFIIGGDMVEYLPKWREPEQLMRMVQLVGVKRPGYEVTTPYPVLWVDTPMLDISSSIIRAKVKQGQSIRYLVPNAVEEYIREKGLYQ</sequence>
<dbReference type="HAMAP" id="MF_00244">
    <property type="entry name" value="NaMN_adenylyltr"/>
    <property type="match status" value="1"/>
</dbReference>
<evidence type="ECO:0000313" key="12">
    <source>
        <dbReference type="EMBL" id="QLL77715.1"/>
    </source>
</evidence>
<dbReference type="EC" id="2.7.7.18" evidence="10"/>
<dbReference type="NCBIfam" id="NF000840">
    <property type="entry name" value="PRK00071.1-3"/>
    <property type="match status" value="1"/>
</dbReference>
<accession>A0A7H9EKM1</accession>
<dbReference type="EMBL" id="CP047418">
    <property type="protein sequence ID" value="QLL77715.1"/>
    <property type="molecule type" value="Genomic_DNA"/>
</dbReference>
<evidence type="ECO:0000256" key="2">
    <source>
        <dbReference type="ARBA" id="ARBA00005019"/>
    </source>
</evidence>
<comment type="function">
    <text evidence="1 10">Catalyzes the reversible adenylation of nicotinate mononucleotide (NaMN) to nicotinic acid adenine dinucleotide (NaAD).</text>
</comment>
<dbReference type="Proteomes" id="UP000510886">
    <property type="component" value="Chromosome"/>
</dbReference>
<evidence type="ECO:0000259" key="11">
    <source>
        <dbReference type="Pfam" id="PF01467"/>
    </source>
</evidence>
<dbReference type="InterPro" id="IPR014729">
    <property type="entry name" value="Rossmann-like_a/b/a_fold"/>
</dbReference>